<feature type="domain" description="Glycosyl transferase family 1" evidence="2">
    <location>
        <begin position="179"/>
        <end position="329"/>
    </location>
</feature>
<dbReference type="InterPro" id="IPR001296">
    <property type="entry name" value="Glyco_trans_1"/>
</dbReference>
<dbReference type="PANTHER" id="PTHR12526">
    <property type="entry name" value="GLYCOSYLTRANSFERASE"/>
    <property type="match status" value="1"/>
</dbReference>
<dbReference type="SUPFAM" id="SSF53756">
    <property type="entry name" value="UDP-Glycosyltransferase/glycogen phosphorylase"/>
    <property type="match status" value="1"/>
</dbReference>
<keyword evidence="4" id="KW-0808">Transferase</keyword>
<reference evidence="4 5" key="1">
    <citation type="submission" date="2019-08" db="EMBL/GenBank/DDBJ databases">
        <title>Bacillus genomes from the desert of Cuatro Cienegas, Coahuila.</title>
        <authorList>
            <person name="Olmedo-Alvarez G."/>
        </authorList>
    </citation>
    <scope>NUCLEOTIDE SEQUENCE [LARGE SCALE GENOMIC DNA]</scope>
    <source>
        <strain evidence="4 5">CH446_14T</strain>
    </source>
</reference>
<protein>
    <submittedName>
        <fullName evidence="4">Glycosyltransferase family 4 protein</fullName>
    </submittedName>
</protein>
<dbReference type="GO" id="GO:0016757">
    <property type="term" value="F:glycosyltransferase activity"/>
    <property type="evidence" value="ECO:0007669"/>
    <property type="project" value="InterPro"/>
</dbReference>
<dbReference type="Pfam" id="PF00534">
    <property type="entry name" value="Glycos_transf_1"/>
    <property type="match status" value="1"/>
</dbReference>
<organism evidence="4 5">
    <name type="scientific">Bacillus infantis</name>
    <dbReference type="NCBI Taxonomy" id="324767"/>
    <lineage>
        <taxon>Bacteria</taxon>
        <taxon>Bacillati</taxon>
        <taxon>Bacillota</taxon>
        <taxon>Bacilli</taxon>
        <taxon>Bacillales</taxon>
        <taxon>Bacillaceae</taxon>
        <taxon>Bacillus</taxon>
    </lineage>
</organism>
<evidence type="ECO:0000259" key="3">
    <source>
        <dbReference type="Pfam" id="PF13439"/>
    </source>
</evidence>
<accession>A0A5D4R921</accession>
<proteinExistence type="inferred from homology"/>
<dbReference type="CDD" id="cd03801">
    <property type="entry name" value="GT4_PimA-like"/>
    <property type="match status" value="1"/>
</dbReference>
<dbReference type="AlphaFoldDB" id="A0A5D4R921"/>
<evidence type="ECO:0000256" key="1">
    <source>
        <dbReference type="ARBA" id="ARBA00009481"/>
    </source>
</evidence>
<dbReference type="Gene3D" id="3.40.50.2000">
    <property type="entry name" value="Glycogen Phosphorylase B"/>
    <property type="match status" value="2"/>
</dbReference>
<comment type="similarity">
    <text evidence="1">Belongs to the glycosyltransferase group 1 family. Glycosyltransferase 4 subfamily.</text>
</comment>
<name>A0A5D4R921_9BACI</name>
<evidence type="ECO:0000313" key="5">
    <source>
        <dbReference type="Proteomes" id="UP000322139"/>
    </source>
</evidence>
<dbReference type="EMBL" id="VTER01000007">
    <property type="protein sequence ID" value="TYS47039.1"/>
    <property type="molecule type" value="Genomic_DNA"/>
</dbReference>
<feature type="domain" description="Glycosyltransferase subfamily 4-like N-terminal" evidence="3">
    <location>
        <begin position="13"/>
        <end position="169"/>
    </location>
</feature>
<evidence type="ECO:0000259" key="2">
    <source>
        <dbReference type="Pfam" id="PF00534"/>
    </source>
</evidence>
<evidence type="ECO:0000313" key="4">
    <source>
        <dbReference type="EMBL" id="TYS47039.1"/>
    </source>
</evidence>
<dbReference type="PANTHER" id="PTHR12526:SF638">
    <property type="entry name" value="SPORE COAT PROTEIN SA"/>
    <property type="match status" value="1"/>
</dbReference>
<dbReference type="Proteomes" id="UP000322139">
    <property type="component" value="Unassembled WGS sequence"/>
</dbReference>
<dbReference type="InterPro" id="IPR028098">
    <property type="entry name" value="Glyco_trans_4-like_N"/>
</dbReference>
<sequence length="365" mass="40526">MKILHLISGGETGGSKNHLLSLLSHLKSEDILLGVFQEGKLAQEARELGIPLVFFNQKSRYDLSILSRIKKVIKDEEITIVHTHGPRANLFAYMVRKMIPFKWVTTIHSNPEQDFIKGGIKGRVFTAINMNVIRKIDHFFAVSERFKSMITGFGIPAGKITTIYNGISFDKELRNNLTRGDLGLSEEEFAVIMVARLHPIKGHTVVFDAFQSLLKKRPDTTLLLIGDGPIREELEKEAARKGIAEKVRFLGFHDDVHSYLSLSDVKLLASYSESFPLVILEAARAHVPVISTDVGGVKDLISDPSLGWIVPVKDASAIESAILAAAEAKDQGELSEMGDKLYEKASALYSVKQLADQTLETYQKI</sequence>
<dbReference type="Pfam" id="PF13439">
    <property type="entry name" value="Glyco_transf_4"/>
    <property type="match status" value="1"/>
</dbReference>
<dbReference type="RefSeq" id="WP_148975740.1">
    <property type="nucleotide sequence ID" value="NZ_VTER01000007.1"/>
</dbReference>
<comment type="caution">
    <text evidence="4">The sequence shown here is derived from an EMBL/GenBank/DDBJ whole genome shotgun (WGS) entry which is preliminary data.</text>
</comment>
<gene>
    <name evidence="4" type="ORF">FZD51_16400</name>
</gene>